<sequence>METKQITAIAIRVLALWLLVHLVLSGSTLFVLFSTVSRLEQHELYPWVSIGFLALGLLAVVLLWRLSGKVLQSIEEDSQKRLPQGTQAFIIQLLGIYLLVTALVQLSRQVFMMPHNVAEFLQYVLPIVGNGMQGLIALALVAKANAWQRLLVRLRG</sequence>
<feature type="transmembrane region" description="Helical" evidence="1">
    <location>
        <begin position="120"/>
        <end position="141"/>
    </location>
</feature>
<accession>A0ABV8A105</accession>
<dbReference type="RefSeq" id="WP_380697953.1">
    <property type="nucleotide sequence ID" value="NZ_JBHRYR010000004.1"/>
</dbReference>
<evidence type="ECO:0000313" key="3">
    <source>
        <dbReference type="Proteomes" id="UP001595617"/>
    </source>
</evidence>
<keyword evidence="3" id="KW-1185">Reference proteome</keyword>
<comment type="caution">
    <text evidence="2">The sequence shown here is derived from an EMBL/GenBank/DDBJ whole genome shotgun (WGS) entry which is preliminary data.</text>
</comment>
<evidence type="ECO:0008006" key="4">
    <source>
        <dbReference type="Google" id="ProtNLM"/>
    </source>
</evidence>
<reference evidence="3" key="1">
    <citation type="journal article" date="2019" name="Int. J. Syst. Evol. Microbiol.">
        <title>The Global Catalogue of Microorganisms (GCM) 10K type strain sequencing project: providing services to taxonomists for standard genome sequencing and annotation.</title>
        <authorList>
            <consortium name="The Broad Institute Genomics Platform"/>
            <consortium name="The Broad Institute Genome Sequencing Center for Infectious Disease"/>
            <person name="Wu L."/>
            <person name="Ma J."/>
        </authorList>
    </citation>
    <scope>NUCLEOTIDE SEQUENCE [LARGE SCALE GENOMIC DNA]</scope>
    <source>
        <strain evidence="3">IBRC 10765</strain>
    </source>
</reference>
<evidence type="ECO:0000313" key="2">
    <source>
        <dbReference type="EMBL" id="MFC3854059.1"/>
    </source>
</evidence>
<feature type="transmembrane region" description="Helical" evidence="1">
    <location>
        <begin position="44"/>
        <end position="67"/>
    </location>
</feature>
<organism evidence="2 3">
    <name type="scientific">Saccharospirillum mangrovi</name>
    <dbReference type="NCBI Taxonomy" id="2161747"/>
    <lineage>
        <taxon>Bacteria</taxon>
        <taxon>Pseudomonadati</taxon>
        <taxon>Pseudomonadota</taxon>
        <taxon>Gammaproteobacteria</taxon>
        <taxon>Oceanospirillales</taxon>
        <taxon>Saccharospirillaceae</taxon>
        <taxon>Saccharospirillum</taxon>
    </lineage>
</organism>
<dbReference type="Proteomes" id="UP001595617">
    <property type="component" value="Unassembled WGS sequence"/>
</dbReference>
<keyword evidence="1" id="KW-1133">Transmembrane helix</keyword>
<feature type="transmembrane region" description="Helical" evidence="1">
    <location>
        <begin position="88"/>
        <end position="108"/>
    </location>
</feature>
<evidence type="ECO:0000256" key="1">
    <source>
        <dbReference type="SAM" id="Phobius"/>
    </source>
</evidence>
<keyword evidence="1" id="KW-0812">Transmembrane</keyword>
<name>A0ABV8A105_9GAMM</name>
<proteinExistence type="predicted"/>
<dbReference type="EMBL" id="JBHRYR010000004">
    <property type="protein sequence ID" value="MFC3854059.1"/>
    <property type="molecule type" value="Genomic_DNA"/>
</dbReference>
<gene>
    <name evidence="2" type="ORF">ACFOOG_14540</name>
</gene>
<feature type="transmembrane region" description="Helical" evidence="1">
    <location>
        <begin position="9"/>
        <end position="32"/>
    </location>
</feature>
<keyword evidence="1" id="KW-0472">Membrane</keyword>
<protein>
    <recommendedName>
        <fullName evidence="4">DUF2975 domain-containing protein</fullName>
    </recommendedName>
</protein>